<dbReference type="GO" id="GO:0004527">
    <property type="term" value="F:exonuclease activity"/>
    <property type="evidence" value="ECO:0007669"/>
    <property type="project" value="UniProtKB-KW"/>
</dbReference>
<keyword evidence="6" id="KW-1185">Reference proteome</keyword>
<feature type="domain" description="Exonuclease" evidence="4">
    <location>
        <begin position="3"/>
        <end position="198"/>
    </location>
</feature>
<name>A0ABW0GFG9_9PROT</name>
<evidence type="ECO:0000256" key="2">
    <source>
        <dbReference type="ARBA" id="ARBA00022801"/>
    </source>
</evidence>
<dbReference type="SUPFAM" id="SSF53098">
    <property type="entry name" value="Ribonuclease H-like"/>
    <property type="match status" value="1"/>
</dbReference>
<dbReference type="CDD" id="cd06127">
    <property type="entry name" value="DEDDh"/>
    <property type="match status" value="1"/>
</dbReference>
<comment type="caution">
    <text evidence="5">The sequence shown here is derived from an EMBL/GenBank/DDBJ whole genome shotgun (WGS) entry which is preliminary data.</text>
</comment>
<keyword evidence="1" id="KW-0540">Nuclease</keyword>
<dbReference type="InterPro" id="IPR012337">
    <property type="entry name" value="RNaseH-like_sf"/>
</dbReference>
<sequence length="223" mass="23998">MTAALIFDTETTDLPLWSERSTHPDQPHIVQLAALLSRADGDVSGSMNVIVRPSGYTVMPQKAFEKHGITFERAMDEGVPLADALDEFNALMAQTDELVAHNIGFDVRLMRIAFLRAGKEPARENLPKFCTMTKATSLVDLPPTARMRAAGFNKPKPASLAECIKHFFGEDLDGAHDAMVDVRACARVYWHLKGLGVAPAKAASAKAPASKVSAAGLDLTGVV</sequence>
<dbReference type="RefSeq" id="WP_376999630.1">
    <property type="nucleotide sequence ID" value="NZ_JBHSLC010000115.1"/>
</dbReference>
<accession>A0ABW0GFG9</accession>
<reference evidence="6" key="1">
    <citation type="journal article" date="2019" name="Int. J. Syst. Evol. Microbiol.">
        <title>The Global Catalogue of Microorganisms (GCM) 10K type strain sequencing project: providing services to taxonomists for standard genome sequencing and annotation.</title>
        <authorList>
            <consortium name="The Broad Institute Genomics Platform"/>
            <consortium name="The Broad Institute Genome Sequencing Center for Infectious Disease"/>
            <person name="Wu L."/>
            <person name="Ma J."/>
        </authorList>
    </citation>
    <scope>NUCLEOTIDE SEQUENCE [LARGE SCALE GENOMIC DNA]</scope>
    <source>
        <strain evidence="6">CCUG 58760</strain>
    </source>
</reference>
<keyword evidence="2" id="KW-0378">Hydrolase</keyword>
<dbReference type="InterPro" id="IPR013520">
    <property type="entry name" value="Ribonucl_H"/>
</dbReference>
<keyword evidence="3 5" id="KW-0269">Exonuclease</keyword>
<dbReference type="Proteomes" id="UP001596166">
    <property type="component" value="Unassembled WGS sequence"/>
</dbReference>
<dbReference type="Gene3D" id="3.30.420.10">
    <property type="entry name" value="Ribonuclease H-like superfamily/Ribonuclease H"/>
    <property type="match status" value="1"/>
</dbReference>
<dbReference type="PANTHER" id="PTHR30231">
    <property type="entry name" value="DNA POLYMERASE III SUBUNIT EPSILON"/>
    <property type="match status" value="1"/>
</dbReference>
<gene>
    <name evidence="5" type="ORF">ACFPMG_31495</name>
</gene>
<evidence type="ECO:0000313" key="5">
    <source>
        <dbReference type="EMBL" id="MFC5359531.1"/>
    </source>
</evidence>
<evidence type="ECO:0000256" key="1">
    <source>
        <dbReference type="ARBA" id="ARBA00022722"/>
    </source>
</evidence>
<dbReference type="Pfam" id="PF00929">
    <property type="entry name" value="RNase_T"/>
    <property type="match status" value="1"/>
</dbReference>
<dbReference type="EMBL" id="JBHSLC010000115">
    <property type="protein sequence ID" value="MFC5359531.1"/>
    <property type="molecule type" value="Genomic_DNA"/>
</dbReference>
<dbReference type="InterPro" id="IPR036397">
    <property type="entry name" value="RNaseH_sf"/>
</dbReference>
<proteinExistence type="predicted"/>
<evidence type="ECO:0000256" key="3">
    <source>
        <dbReference type="ARBA" id="ARBA00022839"/>
    </source>
</evidence>
<evidence type="ECO:0000259" key="4">
    <source>
        <dbReference type="SMART" id="SM00479"/>
    </source>
</evidence>
<evidence type="ECO:0000313" key="6">
    <source>
        <dbReference type="Proteomes" id="UP001596166"/>
    </source>
</evidence>
<protein>
    <submittedName>
        <fullName evidence="5">3'-5' exonuclease</fullName>
    </submittedName>
</protein>
<dbReference type="SMART" id="SM00479">
    <property type="entry name" value="EXOIII"/>
    <property type="match status" value="1"/>
</dbReference>
<dbReference type="PANTHER" id="PTHR30231:SF4">
    <property type="entry name" value="PROTEIN NEN2"/>
    <property type="match status" value="1"/>
</dbReference>
<organism evidence="5 6">
    <name type="scientific">Azospirillum himalayense</name>
    <dbReference type="NCBI Taxonomy" id="654847"/>
    <lineage>
        <taxon>Bacteria</taxon>
        <taxon>Pseudomonadati</taxon>
        <taxon>Pseudomonadota</taxon>
        <taxon>Alphaproteobacteria</taxon>
        <taxon>Rhodospirillales</taxon>
        <taxon>Azospirillaceae</taxon>
        <taxon>Azospirillum</taxon>
    </lineage>
</organism>